<accession>A0A0L0TBX5</accession>
<sequence>MTDVEHQRDALTAKPSTSDADHGPVCTPFSRTRVARAFANRRVKYPLAAILVALVITATTLLTLGFTTQPVLLVPTIRRPAAWNPIKWTATGTTVAPVYPWRMNVAIYNPNLFPMTLHDLDMTAMFAGPDGFPVLFGTAHVATGSNGTDRSIRIPAHETGWSFAFLDLKWDLADDAQARALGALLVLCGVSYYDLPRGVQPPLDMRGGLILPGTRGPATTVWRARAQKVTGLLGVDVTPVEGEVEWAYSWRQSWWTGVVGKQSEDITAVVCPDYRSVVAEHVAMLANVTLQVCEATGMCRG</sequence>
<organism evidence="3 4">
    <name type="scientific">Allomyces macrogynus (strain ATCC 38327)</name>
    <name type="common">Allomyces javanicus var. macrogynus</name>
    <dbReference type="NCBI Taxonomy" id="578462"/>
    <lineage>
        <taxon>Eukaryota</taxon>
        <taxon>Fungi</taxon>
        <taxon>Fungi incertae sedis</taxon>
        <taxon>Blastocladiomycota</taxon>
        <taxon>Blastocladiomycetes</taxon>
        <taxon>Blastocladiales</taxon>
        <taxon>Blastocladiaceae</taxon>
        <taxon>Allomyces</taxon>
    </lineage>
</organism>
<keyword evidence="2" id="KW-1133">Transmembrane helix</keyword>
<evidence type="ECO:0000313" key="4">
    <source>
        <dbReference type="Proteomes" id="UP000054350"/>
    </source>
</evidence>
<feature type="transmembrane region" description="Helical" evidence="2">
    <location>
        <begin position="45"/>
        <end position="66"/>
    </location>
</feature>
<name>A0A0L0TBX5_ALLM3</name>
<gene>
    <name evidence="3" type="ORF">AMAG_16744</name>
</gene>
<evidence type="ECO:0000256" key="1">
    <source>
        <dbReference type="SAM" id="MobiDB-lite"/>
    </source>
</evidence>
<dbReference type="Proteomes" id="UP000054350">
    <property type="component" value="Unassembled WGS sequence"/>
</dbReference>
<evidence type="ECO:0000256" key="2">
    <source>
        <dbReference type="SAM" id="Phobius"/>
    </source>
</evidence>
<dbReference type="EMBL" id="GG745378">
    <property type="protein sequence ID" value="KNE72257.1"/>
    <property type="molecule type" value="Genomic_DNA"/>
</dbReference>
<keyword evidence="2" id="KW-0812">Transmembrane</keyword>
<dbReference type="VEuPathDB" id="FungiDB:AMAG_16744"/>
<proteinExistence type="predicted"/>
<evidence type="ECO:0000313" key="3">
    <source>
        <dbReference type="EMBL" id="KNE72257.1"/>
    </source>
</evidence>
<protein>
    <submittedName>
        <fullName evidence="3">Uncharacterized protein</fullName>
    </submittedName>
</protein>
<keyword evidence="2" id="KW-0472">Membrane</keyword>
<reference evidence="3 4" key="1">
    <citation type="submission" date="2009-11" db="EMBL/GenBank/DDBJ databases">
        <title>Annotation of Allomyces macrogynus ATCC 38327.</title>
        <authorList>
            <consortium name="The Broad Institute Genome Sequencing Platform"/>
            <person name="Russ C."/>
            <person name="Cuomo C."/>
            <person name="Burger G."/>
            <person name="Gray M.W."/>
            <person name="Holland P.W.H."/>
            <person name="King N."/>
            <person name="Lang F.B.F."/>
            <person name="Roger A.J."/>
            <person name="Ruiz-Trillo I."/>
            <person name="Young S.K."/>
            <person name="Zeng Q."/>
            <person name="Gargeya S."/>
            <person name="Fitzgerald M."/>
            <person name="Haas B."/>
            <person name="Abouelleil A."/>
            <person name="Alvarado L."/>
            <person name="Arachchi H.M."/>
            <person name="Berlin A."/>
            <person name="Chapman S.B."/>
            <person name="Gearin G."/>
            <person name="Goldberg J."/>
            <person name="Griggs A."/>
            <person name="Gujja S."/>
            <person name="Hansen M."/>
            <person name="Heiman D."/>
            <person name="Howarth C."/>
            <person name="Larimer J."/>
            <person name="Lui A."/>
            <person name="MacDonald P.J.P."/>
            <person name="McCowen C."/>
            <person name="Montmayeur A."/>
            <person name="Murphy C."/>
            <person name="Neiman D."/>
            <person name="Pearson M."/>
            <person name="Priest M."/>
            <person name="Roberts A."/>
            <person name="Saif S."/>
            <person name="Shea T."/>
            <person name="Sisk P."/>
            <person name="Stolte C."/>
            <person name="Sykes S."/>
            <person name="Wortman J."/>
            <person name="Nusbaum C."/>
            <person name="Birren B."/>
        </authorList>
    </citation>
    <scope>NUCLEOTIDE SEQUENCE [LARGE SCALE GENOMIC DNA]</scope>
    <source>
        <strain evidence="3 4">ATCC 38327</strain>
    </source>
</reference>
<reference evidence="4" key="2">
    <citation type="submission" date="2009-11" db="EMBL/GenBank/DDBJ databases">
        <title>The Genome Sequence of Allomyces macrogynus strain ATCC 38327.</title>
        <authorList>
            <consortium name="The Broad Institute Genome Sequencing Platform"/>
            <person name="Russ C."/>
            <person name="Cuomo C."/>
            <person name="Shea T."/>
            <person name="Young S.K."/>
            <person name="Zeng Q."/>
            <person name="Koehrsen M."/>
            <person name="Haas B."/>
            <person name="Borodovsky M."/>
            <person name="Guigo R."/>
            <person name="Alvarado L."/>
            <person name="Berlin A."/>
            <person name="Borenstein D."/>
            <person name="Chen Z."/>
            <person name="Engels R."/>
            <person name="Freedman E."/>
            <person name="Gellesch M."/>
            <person name="Goldberg J."/>
            <person name="Griggs A."/>
            <person name="Gujja S."/>
            <person name="Heiman D."/>
            <person name="Hepburn T."/>
            <person name="Howarth C."/>
            <person name="Jen D."/>
            <person name="Larson L."/>
            <person name="Lewis B."/>
            <person name="Mehta T."/>
            <person name="Park D."/>
            <person name="Pearson M."/>
            <person name="Roberts A."/>
            <person name="Saif S."/>
            <person name="Shenoy N."/>
            <person name="Sisk P."/>
            <person name="Stolte C."/>
            <person name="Sykes S."/>
            <person name="Walk T."/>
            <person name="White J."/>
            <person name="Yandava C."/>
            <person name="Burger G."/>
            <person name="Gray M.W."/>
            <person name="Holland P.W.H."/>
            <person name="King N."/>
            <person name="Lang F.B.F."/>
            <person name="Roger A.J."/>
            <person name="Ruiz-Trillo I."/>
            <person name="Lander E."/>
            <person name="Nusbaum C."/>
        </authorList>
    </citation>
    <scope>NUCLEOTIDE SEQUENCE [LARGE SCALE GENOMIC DNA]</scope>
    <source>
        <strain evidence="4">ATCC 38327</strain>
    </source>
</reference>
<keyword evidence="4" id="KW-1185">Reference proteome</keyword>
<feature type="compositionally biased region" description="Basic and acidic residues" evidence="1">
    <location>
        <begin position="1"/>
        <end position="11"/>
    </location>
</feature>
<dbReference type="AlphaFoldDB" id="A0A0L0TBX5"/>
<feature type="region of interest" description="Disordered" evidence="1">
    <location>
        <begin position="1"/>
        <end position="25"/>
    </location>
</feature>